<evidence type="ECO:0000256" key="3">
    <source>
        <dbReference type="ARBA" id="ARBA00022801"/>
    </source>
</evidence>
<feature type="short sequence motif" description="GXSXG" evidence="7">
    <location>
        <begin position="259"/>
        <end position="263"/>
    </location>
</feature>
<keyword evidence="10" id="KW-1185">Reference proteome</keyword>
<organism evidence="9 10">
    <name type="scientific">Lentithecium fluviatile CBS 122367</name>
    <dbReference type="NCBI Taxonomy" id="1168545"/>
    <lineage>
        <taxon>Eukaryota</taxon>
        <taxon>Fungi</taxon>
        <taxon>Dikarya</taxon>
        <taxon>Ascomycota</taxon>
        <taxon>Pezizomycotina</taxon>
        <taxon>Dothideomycetes</taxon>
        <taxon>Pleosporomycetidae</taxon>
        <taxon>Pleosporales</taxon>
        <taxon>Massarineae</taxon>
        <taxon>Lentitheciaceae</taxon>
        <taxon>Lentithecium</taxon>
    </lineage>
</organism>
<dbReference type="InterPro" id="IPR017907">
    <property type="entry name" value="Znf_RING_CS"/>
</dbReference>
<dbReference type="OrthoDB" id="194358at2759"/>
<keyword evidence="3 7" id="KW-0378">Hydrolase</keyword>
<evidence type="ECO:0000256" key="2">
    <source>
        <dbReference type="ARBA" id="ARBA00022771"/>
    </source>
</evidence>
<feature type="active site" description="Nucleophile" evidence="7">
    <location>
        <position position="261"/>
    </location>
</feature>
<feature type="domain" description="PNPLA" evidence="8">
    <location>
        <begin position="221"/>
        <end position="414"/>
    </location>
</feature>
<keyword evidence="4" id="KW-0862">Zinc</keyword>
<dbReference type="PROSITE" id="PS51635">
    <property type="entry name" value="PNPLA"/>
    <property type="match status" value="1"/>
</dbReference>
<keyword evidence="6 7" id="KW-0443">Lipid metabolism</keyword>
<proteinExistence type="predicted"/>
<keyword evidence="1" id="KW-0479">Metal-binding</keyword>
<evidence type="ECO:0000256" key="5">
    <source>
        <dbReference type="ARBA" id="ARBA00022963"/>
    </source>
</evidence>
<evidence type="ECO:0000256" key="4">
    <source>
        <dbReference type="ARBA" id="ARBA00022833"/>
    </source>
</evidence>
<keyword evidence="2" id="KW-0863">Zinc-finger</keyword>
<dbReference type="GO" id="GO:0016042">
    <property type="term" value="P:lipid catabolic process"/>
    <property type="evidence" value="ECO:0007669"/>
    <property type="project" value="UniProtKB-UniRule"/>
</dbReference>
<dbReference type="AlphaFoldDB" id="A0A6G1IZM8"/>
<accession>A0A6G1IZM8</accession>
<reference evidence="9" key="1">
    <citation type="journal article" date="2020" name="Stud. Mycol.">
        <title>101 Dothideomycetes genomes: a test case for predicting lifestyles and emergence of pathogens.</title>
        <authorList>
            <person name="Haridas S."/>
            <person name="Albert R."/>
            <person name="Binder M."/>
            <person name="Bloem J."/>
            <person name="Labutti K."/>
            <person name="Salamov A."/>
            <person name="Andreopoulos B."/>
            <person name="Baker S."/>
            <person name="Barry K."/>
            <person name="Bills G."/>
            <person name="Bluhm B."/>
            <person name="Cannon C."/>
            <person name="Castanera R."/>
            <person name="Culley D."/>
            <person name="Daum C."/>
            <person name="Ezra D."/>
            <person name="Gonzalez J."/>
            <person name="Henrissat B."/>
            <person name="Kuo A."/>
            <person name="Liang C."/>
            <person name="Lipzen A."/>
            <person name="Lutzoni F."/>
            <person name="Magnuson J."/>
            <person name="Mondo S."/>
            <person name="Nolan M."/>
            <person name="Ohm R."/>
            <person name="Pangilinan J."/>
            <person name="Park H.-J."/>
            <person name="Ramirez L."/>
            <person name="Alfaro M."/>
            <person name="Sun H."/>
            <person name="Tritt A."/>
            <person name="Yoshinaga Y."/>
            <person name="Zwiers L.-H."/>
            <person name="Turgeon B."/>
            <person name="Goodwin S."/>
            <person name="Spatafora J."/>
            <person name="Crous P."/>
            <person name="Grigoriev I."/>
        </authorList>
    </citation>
    <scope>NUCLEOTIDE SEQUENCE</scope>
    <source>
        <strain evidence="9">CBS 122367</strain>
    </source>
</reference>
<protein>
    <submittedName>
        <fullName evidence="9">FabD/lysophospholipase-like protein</fullName>
    </submittedName>
</protein>
<dbReference type="PANTHER" id="PTHR24185">
    <property type="entry name" value="CALCIUM-INDEPENDENT PHOSPHOLIPASE A2-GAMMA"/>
    <property type="match status" value="1"/>
</dbReference>
<dbReference type="GO" id="GO:0046486">
    <property type="term" value="P:glycerolipid metabolic process"/>
    <property type="evidence" value="ECO:0007669"/>
    <property type="project" value="UniProtKB-ARBA"/>
</dbReference>
<keyword evidence="5 7" id="KW-0442">Lipid degradation</keyword>
<evidence type="ECO:0000256" key="7">
    <source>
        <dbReference type="PROSITE-ProRule" id="PRU01161"/>
    </source>
</evidence>
<dbReference type="GO" id="GO:0047499">
    <property type="term" value="F:calcium-independent phospholipase A2 activity"/>
    <property type="evidence" value="ECO:0007669"/>
    <property type="project" value="TreeGrafter"/>
</dbReference>
<dbReference type="GO" id="GO:0016020">
    <property type="term" value="C:membrane"/>
    <property type="evidence" value="ECO:0007669"/>
    <property type="project" value="TreeGrafter"/>
</dbReference>
<evidence type="ECO:0000256" key="1">
    <source>
        <dbReference type="ARBA" id="ARBA00022723"/>
    </source>
</evidence>
<dbReference type="GO" id="GO:0019369">
    <property type="term" value="P:arachidonate metabolic process"/>
    <property type="evidence" value="ECO:0007669"/>
    <property type="project" value="TreeGrafter"/>
</dbReference>
<dbReference type="SUPFAM" id="SSF52151">
    <property type="entry name" value="FabD/lysophospholipase-like"/>
    <property type="match status" value="1"/>
</dbReference>
<dbReference type="EMBL" id="MU005583">
    <property type="protein sequence ID" value="KAF2683588.1"/>
    <property type="molecule type" value="Genomic_DNA"/>
</dbReference>
<name>A0A6G1IZM8_9PLEO</name>
<feature type="non-terminal residue" evidence="9">
    <location>
        <position position="1"/>
    </location>
</feature>
<dbReference type="PANTHER" id="PTHR24185:SF1">
    <property type="entry name" value="CALCIUM-INDEPENDENT PHOSPHOLIPASE A2-GAMMA"/>
    <property type="match status" value="1"/>
</dbReference>
<dbReference type="Pfam" id="PF01734">
    <property type="entry name" value="Patatin"/>
    <property type="match status" value="1"/>
</dbReference>
<evidence type="ECO:0000313" key="10">
    <source>
        <dbReference type="Proteomes" id="UP000799291"/>
    </source>
</evidence>
<evidence type="ECO:0000256" key="6">
    <source>
        <dbReference type="ARBA" id="ARBA00023098"/>
    </source>
</evidence>
<dbReference type="GO" id="GO:0008270">
    <property type="term" value="F:zinc ion binding"/>
    <property type="evidence" value="ECO:0007669"/>
    <property type="project" value="UniProtKB-KW"/>
</dbReference>
<sequence length="671" mass="75829">LVFHTELKDTCRRALDQFLSNTQPCAFLHSESGEKCVNTKTGHVKGHQSADGSFLAEGNFVNGAFDSDAFIEAISDTVSITLKTINENVDSNRQDRRQYAANEHRYLLKSLPDNSFWKTSFTPGWIKQFNERFDHILGARISERTSVCYACLFGRPEYTLPCGHVICFDCIREFDQSFESNRYPGVAIHTICVLCSSARQTHGIWPYTVEYQPDLSGVRVLSLDGGGVRGIIQLSVLQRLEQLVDLDIPFGDLFDLMVGTSAGGMIAIGLGIHNLSVEDCIAKFKVFCTKAFETKWLTKNPIFGWTARAFWASSIYKTEPLEDALTEMFGKKPFFGHHQNVSRVAVTTTVDEKCRLLANYNWGYGERYLNSNINTSLAARCTSAAPMYFDPALHDGNECRDGGLLENNPVRVAVNEARTVFGPNTVFDTVLSLGCGKAAKSQTKLSWPGPKWFESLYNTFIETMNGESAWVKFYQDASDMKMLSRCRRLNVKIPEEKEPELDDTTAVDKLEEWAKSASFHYSIPSHRFTPVIGTSGGEELNILADRLKASLYFFELRSLTRQDDVSIIKGWICCRLRASDRSSYRSLLEATSHFEVKGMEYKVPAFRPDERLRLEVSFQQQDLRDGDPIRIDVKFRSYYRVTISGFPVTLRVSALPNAHFNISLTSRTHRC</sequence>
<dbReference type="CDD" id="cd07199">
    <property type="entry name" value="Pat17_PNPLA8_PNPLA9_like"/>
    <property type="match status" value="1"/>
</dbReference>
<dbReference type="Gene3D" id="3.40.1090.10">
    <property type="entry name" value="Cytosolic phospholipase A2 catalytic domain"/>
    <property type="match status" value="1"/>
</dbReference>
<dbReference type="Proteomes" id="UP000799291">
    <property type="component" value="Unassembled WGS sequence"/>
</dbReference>
<evidence type="ECO:0000313" key="9">
    <source>
        <dbReference type="EMBL" id="KAF2683588.1"/>
    </source>
</evidence>
<gene>
    <name evidence="9" type="ORF">K458DRAFT_304448</name>
</gene>
<feature type="short sequence motif" description="GXGXXG" evidence="7">
    <location>
        <begin position="225"/>
        <end position="230"/>
    </location>
</feature>
<dbReference type="InterPro" id="IPR016035">
    <property type="entry name" value="Acyl_Trfase/lysoPLipase"/>
</dbReference>
<feature type="active site" description="Proton acceptor" evidence="7">
    <location>
        <position position="401"/>
    </location>
</feature>
<feature type="short sequence motif" description="DGA/G" evidence="7">
    <location>
        <begin position="401"/>
        <end position="403"/>
    </location>
</feature>
<evidence type="ECO:0000259" key="8">
    <source>
        <dbReference type="PROSITE" id="PS51635"/>
    </source>
</evidence>
<dbReference type="PROSITE" id="PS00518">
    <property type="entry name" value="ZF_RING_1"/>
    <property type="match status" value="1"/>
</dbReference>
<dbReference type="InterPro" id="IPR002641">
    <property type="entry name" value="PNPLA_dom"/>
</dbReference>